<organism evidence="1 2">
    <name type="scientific">Rattus norvegicus</name>
    <name type="common">Rat</name>
    <dbReference type="NCBI Taxonomy" id="10116"/>
    <lineage>
        <taxon>Eukaryota</taxon>
        <taxon>Metazoa</taxon>
        <taxon>Chordata</taxon>
        <taxon>Craniata</taxon>
        <taxon>Vertebrata</taxon>
        <taxon>Euteleostomi</taxon>
        <taxon>Mammalia</taxon>
        <taxon>Eutheria</taxon>
        <taxon>Euarchontoglires</taxon>
        <taxon>Glires</taxon>
        <taxon>Rodentia</taxon>
        <taxon>Myomorpha</taxon>
        <taxon>Muroidea</taxon>
        <taxon>Muridae</taxon>
        <taxon>Murinae</taxon>
        <taxon>Rattus</taxon>
    </lineage>
</organism>
<dbReference type="AlphaFoldDB" id="A6HNN5"/>
<evidence type="ECO:0000313" key="1">
    <source>
        <dbReference type="EMBL" id="EDL79636.1"/>
    </source>
</evidence>
<dbReference type="EMBL" id="CH473949">
    <property type="protein sequence ID" value="EDL79636.1"/>
    <property type="molecule type" value="Genomic_DNA"/>
</dbReference>
<proteinExistence type="predicted"/>
<name>A6HNN5_RAT</name>
<dbReference type="Proteomes" id="UP000234681">
    <property type="component" value="Chromosome 3"/>
</dbReference>
<sequence>MPTALPTPVLHCWFLYEDSSPFSQGCQLRSPHPRQHLECCLAP</sequence>
<accession>A6HNN5</accession>
<evidence type="ECO:0000313" key="2">
    <source>
        <dbReference type="Proteomes" id="UP000234681"/>
    </source>
</evidence>
<gene>
    <name evidence="1" type="ORF">rCG_27317</name>
</gene>
<reference evidence="2" key="1">
    <citation type="submission" date="2005-09" db="EMBL/GenBank/DDBJ databases">
        <authorList>
            <person name="Mural R.J."/>
            <person name="Li P.W."/>
            <person name="Adams M.D."/>
            <person name="Amanatides P.G."/>
            <person name="Baden-Tillson H."/>
            <person name="Barnstead M."/>
            <person name="Chin S.H."/>
            <person name="Dew I."/>
            <person name="Evans C.A."/>
            <person name="Ferriera S."/>
            <person name="Flanigan M."/>
            <person name="Fosler C."/>
            <person name="Glodek A."/>
            <person name="Gu Z."/>
            <person name="Holt R.A."/>
            <person name="Jennings D."/>
            <person name="Kraft C.L."/>
            <person name="Lu F."/>
            <person name="Nguyen T."/>
            <person name="Nusskern D.R."/>
            <person name="Pfannkoch C.M."/>
            <person name="Sitter C."/>
            <person name="Sutton G.G."/>
            <person name="Venter J.C."/>
            <person name="Wang Z."/>
            <person name="Woodage T."/>
            <person name="Zheng X.H."/>
            <person name="Zhong F."/>
        </authorList>
    </citation>
    <scope>NUCLEOTIDE SEQUENCE [LARGE SCALE GENOMIC DNA]</scope>
    <source>
        <strain>BN</strain>
        <strain evidence="2">Sprague-Dawley</strain>
    </source>
</reference>
<protein>
    <submittedName>
        <fullName evidence="1">RCG27317</fullName>
    </submittedName>
</protein>